<dbReference type="PRINTS" id="PR00081">
    <property type="entry name" value="GDHRDH"/>
</dbReference>
<protein>
    <recommendedName>
        <fullName evidence="6">NAD(P)-binding protein</fullName>
    </recommendedName>
</protein>
<evidence type="ECO:0000313" key="4">
    <source>
        <dbReference type="EMBL" id="KAK0702248.1"/>
    </source>
</evidence>
<dbReference type="SUPFAM" id="SSF51735">
    <property type="entry name" value="NAD(P)-binding Rossmann-fold domains"/>
    <property type="match status" value="1"/>
</dbReference>
<evidence type="ECO:0000256" key="1">
    <source>
        <dbReference type="ARBA" id="ARBA00006484"/>
    </source>
</evidence>
<accession>A0AA39ZRE4</accession>
<dbReference type="AlphaFoldDB" id="A0AA39ZRE4"/>
<gene>
    <name evidence="4" type="ORF">B0H67DRAFT_604556</name>
</gene>
<proteinExistence type="inferred from homology"/>
<dbReference type="Proteomes" id="UP001172102">
    <property type="component" value="Unassembled WGS sequence"/>
</dbReference>
<keyword evidence="3" id="KW-0560">Oxidoreductase</keyword>
<dbReference type="Pfam" id="PF00106">
    <property type="entry name" value="adh_short"/>
    <property type="match status" value="1"/>
</dbReference>
<organism evidence="4 5">
    <name type="scientific">Lasiosphaeris hirsuta</name>
    <dbReference type="NCBI Taxonomy" id="260670"/>
    <lineage>
        <taxon>Eukaryota</taxon>
        <taxon>Fungi</taxon>
        <taxon>Dikarya</taxon>
        <taxon>Ascomycota</taxon>
        <taxon>Pezizomycotina</taxon>
        <taxon>Sordariomycetes</taxon>
        <taxon>Sordariomycetidae</taxon>
        <taxon>Sordariales</taxon>
        <taxon>Lasiosphaeriaceae</taxon>
        <taxon>Lasiosphaeris</taxon>
    </lineage>
</organism>
<evidence type="ECO:0000256" key="3">
    <source>
        <dbReference type="ARBA" id="ARBA00023002"/>
    </source>
</evidence>
<dbReference type="InterPro" id="IPR036291">
    <property type="entry name" value="NAD(P)-bd_dom_sf"/>
</dbReference>
<dbReference type="PANTHER" id="PTHR43544:SF7">
    <property type="entry name" value="NADB-LER2"/>
    <property type="match status" value="1"/>
</dbReference>
<sequence>MGDWAVSYLQFASLPQSTTVLITGANRGIGKSIAAIYLQRPSHTVIAAVRDITSPSSVELSNLPKAADSKLSFVKIDSASDTDADDAAYTVQQEITHLDILIANAGICVYNEPAHTANLKSFRDQLEINLLGPIKLFKAFYNLLKAAKEPKFIGITSLIGSTGMIHYTGPYNLASYGTSKAALNHFVRRVHYENDWLIATAVHPGTVDTAMGSAAAEVYGDAAKGEYTSEQSAKRVVKLTDEATRKNVGEIDGFLGPEGSKIPF</sequence>
<dbReference type="EMBL" id="JAUKUA010000009">
    <property type="protein sequence ID" value="KAK0702248.1"/>
    <property type="molecule type" value="Genomic_DNA"/>
</dbReference>
<comment type="caution">
    <text evidence="4">The sequence shown here is derived from an EMBL/GenBank/DDBJ whole genome shotgun (WGS) entry which is preliminary data.</text>
</comment>
<evidence type="ECO:0000256" key="2">
    <source>
        <dbReference type="ARBA" id="ARBA00022857"/>
    </source>
</evidence>
<dbReference type="InterPro" id="IPR002347">
    <property type="entry name" value="SDR_fam"/>
</dbReference>
<reference evidence="4" key="1">
    <citation type="submission" date="2023-06" db="EMBL/GenBank/DDBJ databases">
        <title>Genome-scale phylogeny and comparative genomics of the fungal order Sordariales.</title>
        <authorList>
            <consortium name="Lawrence Berkeley National Laboratory"/>
            <person name="Hensen N."/>
            <person name="Bonometti L."/>
            <person name="Westerberg I."/>
            <person name="Brannstrom I.O."/>
            <person name="Guillou S."/>
            <person name="Cros-Aarteil S."/>
            <person name="Calhoun S."/>
            <person name="Haridas S."/>
            <person name="Kuo A."/>
            <person name="Mondo S."/>
            <person name="Pangilinan J."/>
            <person name="Riley R."/>
            <person name="Labutti K."/>
            <person name="Andreopoulos B."/>
            <person name="Lipzen A."/>
            <person name="Chen C."/>
            <person name="Yanf M."/>
            <person name="Daum C."/>
            <person name="Ng V."/>
            <person name="Clum A."/>
            <person name="Steindorff A."/>
            <person name="Ohm R."/>
            <person name="Martin F."/>
            <person name="Silar P."/>
            <person name="Natvig D."/>
            <person name="Lalanne C."/>
            <person name="Gautier V."/>
            <person name="Ament-Velasquez S.L."/>
            <person name="Kruys A."/>
            <person name="Hutchinson M.I."/>
            <person name="Powell A.J."/>
            <person name="Barry K."/>
            <person name="Miller A.N."/>
            <person name="Grigoriev I.V."/>
            <person name="Debuchy R."/>
            <person name="Gladieux P."/>
            <person name="Thoren M.H."/>
            <person name="Johannesson H."/>
        </authorList>
    </citation>
    <scope>NUCLEOTIDE SEQUENCE</scope>
    <source>
        <strain evidence="4">SMH4607-1</strain>
    </source>
</reference>
<keyword evidence="2" id="KW-0521">NADP</keyword>
<dbReference type="PANTHER" id="PTHR43544">
    <property type="entry name" value="SHORT-CHAIN DEHYDROGENASE/REDUCTASE"/>
    <property type="match status" value="1"/>
</dbReference>
<dbReference type="InterPro" id="IPR051468">
    <property type="entry name" value="Fungal_SecMetab_SDRs"/>
</dbReference>
<dbReference type="GO" id="GO:0016491">
    <property type="term" value="F:oxidoreductase activity"/>
    <property type="evidence" value="ECO:0007669"/>
    <property type="project" value="UniProtKB-KW"/>
</dbReference>
<evidence type="ECO:0000313" key="5">
    <source>
        <dbReference type="Proteomes" id="UP001172102"/>
    </source>
</evidence>
<dbReference type="GO" id="GO:0005737">
    <property type="term" value="C:cytoplasm"/>
    <property type="evidence" value="ECO:0007669"/>
    <property type="project" value="TreeGrafter"/>
</dbReference>
<comment type="similarity">
    <text evidence="1">Belongs to the short-chain dehydrogenases/reductases (SDR) family.</text>
</comment>
<keyword evidence="5" id="KW-1185">Reference proteome</keyword>
<name>A0AA39ZRE4_9PEZI</name>
<evidence type="ECO:0008006" key="6">
    <source>
        <dbReference type="Google" id="ProtNLM"/>
    </source>
</evidence>
<dbReference type="Gene3D" id="3.40.50.720">
    <property type="entry name" value="NAD(P)-binding Rossmann-like Domain"/>
    <property type="match status" value="1"/>
</dbReference>